<feature type="domain" description="IraD/Gp25-like" evidence="1">
    <location>
        <begin position="26"/>
        <end position="61"/>
    </location>
</feature>
<evidence type="ECO:0000313" key="3">
    <source>
        <dbReference type="Proteomes" id="UP001179340"/>
    </source>
</evidence>
<dbReference type="Pfam" id="PF04965">
    <property type="entry name" value="GPW_gp25"/>
    <property type="match status" value="1"/>
</dbReference>
<dbReference type="SUPFAM" id="SSF160719">
    <property type="entry name" value="gpW/gp25-like"/>
    <property type="match status" value="1"/>
</dbReference>
<dbReference type="InterPro" id="IPR007048">
    <property type="entry name" value="IraD/Gp25-like"/>
</dbReference>
<dbReference type="Proteomes" id="UP001179340">
    <property type="component" value="Segment"/>
</dbReference>
<dbReference type="Gene3D" id="3.10.450.40">
    <property type="match status" value="1"/>
</dbReference>
<gene>
    <name evidence="2" type="primary">32</name>
    <name evidence="2" type="ORF">SEA_LILMAC1015_32</name>
</gene>
<dbReference type="EMBL" id="OL742560">
    <property type="protein sequence ID" value="UKH48318.1"/>
    <property type="molecule type" value="Genomic_DNA"/>
</dbReference>
<accession>A0AA49BNQ1</accession>
<organism evidence="2 3">
    <name type="scientific">Arthrobacter phage Lilmac1015</name>
    <dbReference type="NCBI Taxonomy" id="2912653"/>
    <lineage>
        <taxon>Viruses</taxon>
        <taxon>Duplodnaviria</taxon>
        <taxon>Heunggongvirae</taxon>
        <taxon>Uroviricota</taxon>
        <taxon>Caudoviricetes</taxon>
        <taxon>Berryhillviridae</taxon>
        <taxon>Lilmacvirus</taxon>
        <taxon>Lilmacvirus lilmac1015</taxon>
    </lineage>
</organism>
<evidence type="ECO:0000259" key="1">
    <source>
        <dbReference type="Pfam" id="PF04965"/>
    </source>
</evidence>
<reference evidence="2" key="1">
    <citation type="submission" date="2021-12" db="EMBL/GenBank/DDBJ databases">
        <authorList>
            <person name="Isenhart S.H."/>
            <person name="Brown D.K."/>
            <person name="Allen M.J."/>
            <person name="Garcia C.A."/>
            <person name="Bollivar D.W."/>
            <person name="Garlena R.A."/>
            <person name="Russell D.A."/>
            <person name="Jacobs-Sera D."/>
            <person name="Hatfull G.F."/>
        </authorList>
    </citation>
    <scope>NUCLEOTIDE SEQUENCE</scope>
</reference>
<evidence type="ECO:0000313" key="2">
    <source>
        <dbReference type="EMBL" id="UKH48318.1"/>
    </source>
</evidence>
<protein>
    <submittedName>
        <fullName evidence="2">Baseplate wedge protein</fullName>
    </submittedName>
</protein>
<proteinExistence type="predicted"/>
<name>A0AA49BNQ1_9CAUD</name>
<sequence>MSTGEISFPFRLTATGEVATVERGSDASVREAIAVLLLTRPGERPLSPEYGTPDPAYAGLSAGGIQLGLDTYGPEGILVEALEITPRTDTESEAVVRWSRVEGEAQ</sequence>
<keyword evidence="3" id="KW-1185">Reference proteome</keyword>